<reference evidence="4" key="1">
    <citation type="journal article" date="2012" name="MBio">
        <title>Comparative genome analysis of Trichophyton rubrum and related dermatophytes reveals candidate genes involved in infection.</title>
        <authorList>
            <person name="Martinez D.A."/>
            <person name="Oliver B.G."/>
            <person name="Graeser Y."/>
            <person name="Goldberg J.M."/>
            <person name="Li W."/>
            <person name="Martinez-Rossi N.M."/>
            <person name="Monod M."/>
            <person name="Shelest E."/>
            <person name="Barton R.C."/>
            <person name="Birch E."/>
            <person name="Brakhage A.A."/>
            <person name="Chen Z."/>
            <person name="Gurr S.J."/>
            <person name="Heiman D."/>
            <person name="Heitman J."/>
            <person name="Kosti I."/>
            <person name="Rossi A."/>
            <person name="Saif S."/>
            <person name="Samalova M."/>
            <person name="Saunders C.W."/>
            <person name="Shea T."/>
            <person name="Summerbell R.C."/>
            <person name="Xu J."/>
            <person name="Young S."/>
            <person name="Zeng Q."/>
            <person name="Birren B.W."/>
            <person name="Cuomo C.A."/>
            <person name="White T.C."/>
        </authorList>
    </citation>
    <scope>NUCLEOTIDE SEQUENCE [LARGE SCALE GENOMIC DNA]</scope>
    <source>
        <strain evidence="4">ATCC MYA-4604 / CBS 118893</strain>
    </source>
</reference>
<dbReference type="OMA" id="MERTAHW"/>
<dbReference type="CDD" id="cd00920">
    <property type="entry name" value="Cupredoxin"/>
    <property type="match status" value="1"/>
</dbReference>
<dbReference type="InterPro" id="IPR008972">
    <property type="entry name" value="Cupredoxin"/>
</dbReference>
<gene>
    <name evidence="3" type="ORF">MGYG_04710</name>
</gene>
<dbReference type="VEuPathDB" id="FungiDB:MGYG_04710"/>
<keyword evidence="2" id="KW-0472">Membrane</keyword>
<name>E4UW99_ARTGP</name>
<dbReference type="SUPFAM" id="SSF49503">
    <property type="entry name" value="Cupredoxins"/>
    <property type="match status" value="1"/>
</dbReference>
<dbReference type="InterPro" id="IPR052953">
    <property type="entry name" value="Ser-rich/MCO-related"/>
</dbReference>
<accession>E4UW99</accession>
<dbReference type="InParanoid" id="E4UW99"/>
<keyword evidence="4" id="KW-1185">Reference proteome</keyword>
<evidence type="ECO:0000256" key="1">
    <source>
        <dbReference type="SAM" id="MobiDB-lite"/>
    </source>
</evidence>
<keyword evidence="2" id="KW-0812">Transmembrane</keyword>
<evidence type="ECO:0000313" key="3">
    <source>
        <dbReference type="EMBL" id="EFR01707.1"/>
    </source>
</evidence>
<feature type="compositionally biased region" description="Basic and acidic residues" evidence="1">
    <location>
        <begin position="219"/>
        <end position="228"/>
    </location>
</feature>
<dbReference type="GeneID" id="10027386"/>
<feature type="compositionally biased region" description="Pro residues" evidence="1">
    <location>
        <begin position="159"/>
        <end position="175"/>
    </location>
</feature>
<keyword evidence="2" id="KW-1133">Transmembrane helix</keyword>
<feature type="compositionally biased region" description="Basic and acidic residues" evidence="1">
    <location>
        <begin position="260"/>
        <end position="277"/>
    </location>
</feature>
<dbReference type="STRING" id="535722.E4UW99"/>
<dbReference type="HOGENOM" id="CLU_043835_2_0_1"/>
<dbReference type="AlphaFoldDB" id="E4UW99"/>
<dbReference type="RefSeq" id="XP_003172118.1">
    <property type="nucleotide sequence ID" value="XM_003172070.1"/>
</dbReference>
<dbReference type="PANTHER" id="PTHR34883:SF8">
    <property type="entry name" value="EXTRACELLULAR SERINE-RICH PROTEIN (AFU_ORTHOLOGUE AFUA_6G00670)"/>
    <property type="match status" value="1"/>
</dbReference>
<dbReference type="CDD" id="cd12087">
    <property type="entry name" value="TM_EGFR-like"/>
    <property type="match status" value="1"/>
</dbReference>
<protein>
    <submittedName>
        <fullName evidence="3">Extracellular serine-rich protein</fullName>
    </submittedName>
</protein>
<feature type="transmembrane region" description="Helical" evidence="2">
    <location>
        <begin position="185"/>
        <end position="207"/>
    </location>
</feature>
<organism evidence="4">
    <name type="scientific">Arthroderma gypseum (strain ATCC MYA-4604 / CBS 118893)</name>
    <name type="common">Microsporum gypseum</name>
    <dbReference type="NCBI Taxonomy" id="535722"/>
    <lineage>
        <taxon>Eukaryota</taxon>
        <taxon>Fungi</taxon>
        <taxon>Dikarya</taxon>
        <taxon>Ascomycota</taxon>
        <taxon>Pezizomycotina</taxon>
        <taxon>Eurotiomycetes</taxon>
        <taxon>Eurotiomycetidae</taxon>
        <taxon>Onygenales</taxon>
        <taxon>Arthrodermataceae</taxon>
        <taxon>Nannizzia</taxon>
    </lineage>
</organism>
<feature type="region of interest" description="Disordered" evidence="1">
    <location>
        <begin position="219"/>
        <end position="287"/>
    </location>
</feature>
<dbReference type="PANTHER" id="PTHR34883">
    <property type="entry name" value="SERINE-RICH PROTEIN, PUTATIVE-RELATED-RELATED"/>
    <property type="match status" value="1"/>
</dbReference>
<dbReference type="OrthoDB" id="2331100at2759"/>
<proteinExistence type="predicted"/>
<sequence>MTSETPTPTHTVKVGSKENPHGYYPTAVYANVGDVIEFEFYPRNHSVVQADFLAPCVPSAQKRYFYSGIFNSFNEYDGVLVGEPPSWKLTVNDSEPQFFYCTALGSCIKYGMVGAINPNKTMSWEAQQSKAKEYPYMLTPGQAPPAENDGSASSTSSTTPPPTSTPTSSPNPQPTPHHSGLSPGAIAGIVVGSVAFLAIVGALFFVLGRNRVYRRWLESEDGTSERTRRWTMASGAPVAKREDPRCMSWDGQSPYSPAPDIERPPEMRMPRDPDPRVAELTGSPQPP</sequence>
<feature type="region of interest" description="Disordered" evidence="1">
    <location>
        <begin position="136"/>
        <end position="180"/>
    </location>
</feature>
<evidence type="ECO:0000256" key="2">
    <source>
        <dbReference type="SAM" id="Phobius"/>
    </source>
</evidence>
<dbReference type="Gene3D" id="2.60.40.420">
    <property type="entry name" value="Cupredoxins - blue copper proteins"/>
    <property type="match status" value="1"/>
</dbReference>
<evidence type="ECO:0000313" key="4">
    <source>
        <dbReference type="Proteomes" id="UP000002669"/>
    </source>
</evidence>
<dbReference type="Proteomes" id="UP000002669">
    <property type="component" value="Unassembled WGS sequence"/>
</dbReference>
<dbReference type="eggNOG" id="ENOG502S0EC">
    <property type="taxonomic scope" value="Eukaryota"/>
</dbReference>
<dbReference type="EMBL" id="DS989825">
    <property type="protein sequence ID" value="EFR01707.1"/>
    <property type="molecule type" value="Genomic_DNA"/>
</dbReference>